<gene>
    <name evidence="1" type="ORF">HY04_08510</name>
    <name evidence="2" type="ORF">NCTC13489_02710</name>
</gene>
<evidence type="ECO:0000313" key="1">
    <source>
        <dbReference type="EMBL" id="KEY18542.1"/>
    </source>
</evidence>
<organism evidence="2 4">
    <name type="scientific">Kaistella antarctica</name>
    <dbReference type="NCBI Taxonomy" id="266748"/>
    <lineage>
        <taxon>Bacteria</taxon>
        <taxon>Pseudomonadati</taxon>
        <taxon>Bacteroidota</taxon>
        <taxon>Flavobacteriia</taxon>
        <taxon>Flavobacteriales</taxon>
        <taxon>Weeksellaceae</taxon>
        <taxon>Chryseobacterium group</taxon>
        <taxon>Kaistella</taxon>
    </lineage>
</organism>
<reference evidence="1 3" key="1">
    <citation type="submission" date="2014-07" db="EMBL/GenBank/DDBJ databases">
        <authorList>
            <person name="Pisani N.G."/>
            <person name="Newman J.D."/>
        </authorList>
    </citation>
    <scope>NUCLEOTIDE SEQUENCE [LARGE SCALE GENOMIC DNA]</scope>
    <source>
        <strain evidence="1 3">LMG 24720</strain>
    </source>
</reference>
<protein>
    <recommendedName>
        <fullName evidence="5">DUF5074 domain-containing protein</fullName>
    </recommendedName>
</protein>
<dbReference type="EMBL" id="JPEP01000002">
    <property type="protein sequence ID" value="KEY18542.1"/>
    <property type="molecule type" value="Genomic_DNA"/>
</dbReference>
<dbReference type="InterPro" id="IPR015943">
    <property type="entry name" value="WD40/YVTN_repeat-like_dom_sf"/>
</dbReference>
<name>A0A448NUP5_9FLAO</name>
<evidence type="ECO:0008006" key="5">
    <source>
        <dbReference type="Google" id="ProtNLM"/>
    </source>
</evidence>
<dbReference type="KEGG" id="cant:NCTC13489_02710"/>
<dbReference type="SUPFAM" id="SSF63825">
    <property type="entry name" value="YWTD domain"/>
    <property type="match status" value="1"/>
</dbReference>
<evidence type="ECO:0000313" key="4">
    <source>
        <dbReference type="Proteomes" id="UP000270036"/>
    </source>
</evidence>
<dbReference type="RefSeq" id="WP_034718918.1">
    <property type="nucleotide sequence ID" value="NZ_FOIX01000001.1"/>
</dbReference>
<dbReference type="Proteomes" id="UP000270036">
    <property type="component" value="Chromosome"/>
</dbReference>
<keyword evidence="3" id="KW-1185">Reference proteome</keyword>
<accession>A0A448NUP5</accession>
<dbReference type="Gene3D" id="2.130.10.10">
    <property type="entry name" value="YVTN repeat-like/Quinoprotein amine dehydrogenase"/>
    <property type="match status" value="1"/>
</dbReference>
<sequence>MKISKLIASAFALTLLFNISCRNEDNYEEAIPKGAYENGILITNEGGFSTPTASVSYFSNDFAKQEDNIFKTNNGNAVLGNVFQSVGFKGDLAYLVLNVPNKVEIVNRYTFKKTNSITANLSTPRYIAFANNHTYITNNDFFSVRKVNIYDNADNFVKSINFDRYAERITSSSNYIYIQTDGSTYDASYNELPTGHTITRINPLTNEVDKVITLNDEFIIKDMTSDANFVYVLTSNDSTSNFYKIAASTGIAEKISFENVAGGLKLAIDQNKIYMISSAKKVFNITGNTANELFSVTANNIYGFNVINGNVFVADPTFSSDSKTRIYSLTGTLLKTLTTGIGTNGFYKN</sequence>
<dbReference type="STRING" id="266748.HY04_08510"/>
<evidence type="ECO:0000313" key="3">
    <source>
        <dbReference type="Proteomes" id="UP000028349"/>
    </source>
</evidence>
<dbReference type="Proteomes" id="UP000028349">
    <property type="component" value="Unassembled WGS sequence"/>
</dbReference>
<dbReference type="AlphaFoldDB" id="A0A448NUP5"/>
<dbReference type="OrthoDB" id="9773938at2"/>
<reference evidence="2 4" key="2">
    <citation type="submission" date="2018-12" db="EMBL/GenBank/DDBJ databases">
        <authorList>
            <consortium name="Pathogen Informatics"/>
        </authorList>
    </citation>
    <scope>NUCLEOTIDE SEQUENCE [LARGE SCALE GENOMIC DNA]</scope>
    <source>
        <strain evidence="2 4">NCTC13489</strain>
    </source>
</reference>
<evidence type="ECO:0000313" key="2">
    <source>
        <dbReference type="EMBL" id="VEI01374.1"/>
    </source>
</evidence>
<proteinExistence type="predicted"/>
<dbReference type="EMBL" id="LR134441">
    <property type="protein sequence ID" value="VEI01374.1"/>
    <property type="molecule type" value="Genomic_DNA"/>
</dbReference>